<dbReference type="AlphaFoldDB" id="A0A1E8PXZ3"/>
<dbReference type="InterPro" id="IPR036388">
    <property type="entry name" value="WH-like_DNA-bd_sf"/>
</dbReference>
<comment type="caution">
    <text evidence="2">The sequence shown here is derived from an EMBL/GenBank/DDBJ whole genome shotgun (WGS) entry which is preliminary data.</text>
</comment>
<proteinExistence type="predicted"/>
<dbReference type="InterPro" id="IPR036390">
    <property type="entry name" value="WH_DNA-bd_sf"/>
</dbReference>
<dbReference type="InterPro" id="IPR000835">
    <property type="entry name" value="HTH_MarR-typ"/>
</dbReference>
<keyword evidence="3" id="KW-1185">Reference proteome</keyword>
<feature type="domain" description="HTH marR-type" evidence="1">
    <location>
        <begin position="11"/>
        <end position="151"/>
    </location>
</feature>
<dbReference type="PANTHER" id="PTHR33164:SF106">
    <property type="entry name" value="TRANSCRIPTIONAL REGULATORY PROTEIN"/>
    <property type="match status" value="1"/>
</dbReference>
<dbReference type="RefSeq" id="WP_070356198.1">
    <property type="nucleotide sequence ID" value="NZ_CP043474.1"/>
</dbReference>
<reference evidence="2 3" key="1">
    <citation type="submission" date="2016-09" db="EMBL/GenBank/DDBJ databases">
        <title>genome sequence of Mycobacterium sp. 739 SCH.</title>
        <authorList>
            <person name="Greninger A.L."/>
            <person name="Qin X."/>
            <person name="Jerome K."/>
            <person name="Vora S."/>
            <person name="Quinn K."/>
        </authorList>
    </citation>
    <scope>NUCLEOTIDE SEQUENCE [LARGE SCALE GENOMIC DNA]</scope>
    <source>
        <strain evidence="2 3">SCH</strain>
    </source>
</reference>
<dbReference type="EMBL" id="MCHX01000111">
    <property type="protein sequence ID" value="OFJ50569.1"/>
    <property type="molecule type" value="Genomic_DNA"/>
</dbReference>
<evidence type="ECO:0000313" key="3">
    <source>
        <dbReference type="Proteomes" id="UP000178953"/>
    </source>
</evidence>
<dbReference type="PANTHER" id="PTHR33164">
    <property type="entry name" value="TRANSCRIPTIONAL REGULATOR, MARR FAMILY"/>
    <property type="match status" value="1"/>
</dbReference>
<dbReference type="Pfam" id="PF12802">
    <property type="entry name" value="MarR_2"/>
    <property type="match status" value="1"/>
</dbReference>
<name>A0A1E8PXZ3_9MYCO</name>
<dbReference type="InterPro" id="IPR039422">
    <property type="entry name" value="MarR/SlyA-like"/>
</dbReference>
<dbReference type="SUPFAM" id="SSF46785">
    <property type="entry name" value="Winged helix' DNA-binding domain"/>
    <property type="match status" value="1"/>
</dbReference>
<organism evidence="2 3">
    <name type="scientific">Mycolicibacterium grossiae</name>
    <dbReference type="NCBI Taxonomy" id="1552759"/>
    <lineage>
        <taxon>Bacteria</taxon>
        <taxon>Bacillati</taxon>
        <taxon>Actinomycetota</taxon>
        <taxon>Actinomycetes</taxon>
        <taxon>Mycobacteriales</taxon>
        <taxon>Mycobacteriaceae</taxon>
        <taxon>Mycolicibacterium</taxon>
    </lineage>
</organism>
<protein>
    <submittedName>
        <fullName evidence="2">MarR family transcriptional regulator</fullName>
    </submittedName>
</protein>
<dbReference type="OrthoDB" id="162531at2"/>
<evidence type="ECO:0000313" key="2">
    <source>
        <dbReference type="EMBL" id="OFJ50569.1"/>
    </source>
</evidence>
<dbReference type="Proteomes" id="UP000178953">
    <property type="component" value="Unassembled WGS sequence"/>
</dbReference>
<dbReference type="SMART" id="SM00347">
    <property type="entry name" value="HTH_MARR"/>
    <property type="match status" value="1"/>
</dbReference>
<dbReference type="Gene3D" id="1.10.10.10">
    <property type="entry name" value="Winged helix-like DNA-binding domain superfamily/Winged helix DNA-binding domain"/>
    <property type="match status" value="1"/>
</dbReference>
<gene>
    <name evidence="2" type="ORF">BEL07_27450</name>
</gene>
<dbReference type="GO" id="GO:0003700">
    <property type="term" value="F:DNA-binding transcription factor activity"/>
    <property type="evidence" value="ECO:0007669"/>
    <property type="project" value="InterPro"/>
</dbReference>
<dbReference type="GO" id="GO:0006950">
    <property type="term" value="P:response to stress"/>
    <property type="evidence" value="ECO:0007669"/>
    <property type="project" value="TreeGrafter"/>
</dbReference>
<sequence length="166" mass="18802">MAIHPHDIAGRRALEKQLGANLRELTAEANRLSRVFAEQHDISANEFRALLFVMIAETSHRPLTAGQLRERMGMSGAAITYIVDRMVAAGHLRRDADLTDRRRVYLHYGDEGMRVAQKFFSRLAAQQHTALSEMSDGELTVANRVFDAMVFGMRSFRAEVPVRPRH</sequence>
<evidence type="ECO:0000259" key="1">
    <source>
        <dbReference type="PROSITE" id="PS50995"/>
    </source>
</evidence>
<accession>A0A1E8PXZ3</accession>
<dbReference type="PROSITE" id="PS50995">
    <property type="entry name" value="HTH_MARR_2"/>
    <property type="match status" value="1"/>
</dbReference>